<dbReference type="PANTHER" id="PTHR42637:SF1">
    <property type="entry name" value="TRNA 2-(METHYLSULFANYL)-N(6)-ISOPENTENYLADENOSINE(37) HYDROXYLASE"/>
    <property type="match status" value="1"/>
</dbReference>
<protein>
    <submittedName>
        <fullName evidence="1">tRNA-(Ms[2]io[6]A)-hydroxylase</fullName>
    </submittedName>
</protein>
<dbReference type="Pfam" id="PF06175">
    <property type="entry name" value="MiaE"/>
    <property type="match status" value="1"/>
</dbReference>
<gene>
    <name evidence="1" type="ORF">L1I30_07185</name>
</gene>
<evidence type="ECO:0000313" key="1">
    <source>
        <dbReference type="EMBL" id="MCF4101443.1"/>
    </source>
</evidence>
<dbReference type="InterPro" id="IPR010386">
    <property type="entry name" value="tRNA-Hydrxlase_MiaE"/>
</dbReference>
<dbReference type="PIRSF" id="PIRSF020736">
    <property type="entry name" value="MiaE"/>
    <property type="match status" value="1"/>
</dbReference>
<dbReference type="InterPro" id="IPR012347">
    <property type="entry name" value="Ferritin-like"/>
</dbReference>
<dbReference type="EMBL" id="JAKGTH010000008">
    <property type="protein sequence ID" value="MCF4101443.1"/>
    <property type="molecule type" value="Genomic_DNA"/>
</dbReference>
<evidence type="ECO:0000313" key="2">
    <source>
        <dbReference type="Proteomes" id="UP001179363"/>
    </source>
</evidence>
<dbReference type="PANTHER" id="PTHR42637">
    <property type="entry name" value="TRNA-(MS[2]IO[6]A)-HYDROXYLASE"/>
    <property type="match status" value="1"/>
</dbReference>
<dbReference type="SUPFAM" id="SSF47240">
    <property type="entry name" value="Ferritin-like"/>
    <property type="match status" value="1"/>
</dbReference>
<reference evidence="1" key="1">
    <citation type="submission" date="2022-01" db="EMBL/GenBank/DDBJ databases">
        <title>Gillisia lutea sp. nov., isolated from marine plastic residues from the Malvarosa beach (Valencia, Spain).</title>
        <authorList>
            <person name="Vidal-Verdu A."/>
            <person name="Molina-Menor E."/>
            <person name="Satari L."/>
            <person name="Pascual J."/>
            <person name="Pereto J."/>
            <person name="Porcar M."/>
        </authorList>
    </citation>
    <scope>NUCLEOTIDE SEQUENCE</scope>
    <source>
        <strain evidence="1">M10.2A</strain>
    </source>
</reference>
<keyword evidence="2" id="KW-1185">Reference proteome</keyword>
<proteinExistence type="predicted"/>
<sequence length="193" mass="22479">MLGLKLPTDPRWAKIAEKNIEEILIDHAYCEQKAASTAISLIVSFPEYSDLVVEMTALAREEMGHFKMVHDKLLKRGFTLGWDRKDEYVIKLREFFPKGGSRVTQLVHRLLIAALIEARSCERFRLLSEELQEEELREFYKQLMISEANHYTLFLNSARKYGERAVVDKKWQDLLTFEAEVMKDLGTKESIHG</sequence>
<organism evidence="1 2">
    <name type="scientific">Gillisia lutea</name>
    <dbReference type="NCBI Taxonomy" id="2909668"/>
    <lineage>
        <taxon>Bacteria</taxon>
        <taxon>Pseudomonadati</taxon>
        <taxon>Bacteroidota</taxon>
        <taxon>Flavobacteriia</taxon>
        <taxon>Flavobacteriales</taxon>
        <taxon>Flavobacteriaceae</taxon>
        <taxon>Gillisia</taxon>
    </lineage>
</organism>
<name>A0ABS9EF71_9FLAO</name>
<dbReference type="CDD" id="cd07910">
    <property type="entry name" value="MiaE"/>
    <property type="match status" value="1"/>
</dbReference>
<dbReference type="Proteomes" id="UP001179363">
    <property type="component" value="Unassembled WGS sequence"/>
</dbReference>
<comment type="caution">
    <text evidence="1">The sequence shown here is derived from an EMBL/GenBank/DDBJ whole genome shotgun (WGS) entry which is preliminary data.</text>
</comment>
<dbReference type="InterPro" id="IPR009078">
    <property type="entry name" value="Ferritin-like_SF"/>
</dbReference>
<dbReference type="Gene3D" id="1.20.1260.10">
    <property type="match status" value="1"/>
</dbReference>
<dbReference type="RefSeq" id="WP_236133597.1">
    <property type="nucleotide sequence ID" value="NZ_JAKGTH010000008.1"/>
</dbReference>
<accession>A0ABS9EF71</accession>